<name>A0ABN3XU46_9ACTN</name>
<dbReference type="SMART" id="SM00822">
    <property type="entry name" value="PKS_KR"/>
    <property type="match status" value="1"/>
</dbReference>
<dbReference type="CDD" id="cd05233">
    <property type="entry name" value="SDR_c"/>
    <property type="match status" value="1"/>
</dbReference>
<dbReference type="PRINTS" id="PR00081">
    <property type="entry name" value="GDHRDH"/>
</dbReference>
<organism evidence="4 5">
    <name type="scientific">Streptosporangium longisporum</name>
    <dbReference type="NCBI Taxonomy" id="46187"/>
    <lineage>
        <taxon>Bacteria</taxon>
        <taxon>Bacillati</taxon>
        <taxon>Actinomycetota</taxon>
        <taxon>Actinomycetes</taxon>
        <taxon>Streptosporangiales</taxon>
        <taxon>Streptosporangiaceae</taxon>
        <taxon>Streptosporangium</taxon>
    </lineage>
</organism>
<dbReference type="InterPro" id="IPR002347">
    <property type="entry name" value="SDR_fam"/>
</dbReference>
<sequence>MTARFTGKVVLVTGGGSGIGRAAALAFAREGAAVVVAGRGAAALEETVKLIEHEGGRADAVTADVSSSADVARLVATTVERHGGLHVAFNNAGVVEGGMLADMDEDAWDRLLAVNLTGVFLSMKHEIAHMLGNGGGVIVNTSSNLGAHLRLPFLGAYAASKAAVSALSRTAAKEYIGQGIRVNVLSPGPIDTSMSLWPGETEADRAERLKGALPIGRVGSLDEAASAVLWLAAPESGFAVGHDLVLDGGATA</sequence>
<evidence type="ECO:0000313" key="5">
    <source>
        <dbReference type="Proteomes" id="UP001499930"/>
    </source>
</evidence>
<dbReference type="PANTHER" id="PTHR42760">
    <property type="entry name" value="SHORT-CHAIN DEHYDROGENASES/REDUCTASES FAMILY MEMBER"/>
    <property type="match status" value="1"/>
</dbReference>
<dbReference type="Proteomes" id="UP001499930">
    <property type="component" value="Unassembled WGS sequence"/>
</dbReference>
<dbReference type="Pfam" id="PF13561">
    <property type="entry name" value="adh_short_C2"/>
    <property type="match status" value="1"/>
</dbReference>
<dbReference type="EMBL" id="BAAAWD010000006">
    <property type="protein sequence ID" value="GAA2996853.1"/>
    <property type="molecule type" value="Genomic_DNA"/>
</dbReference>
<dbReference type="PANTHER" id="PTHR42760:SF115">
    <property type="entry name" value="3-OXOACYL-[ACYL-CARRIER-PROTEIN] REDUCTASE FABG"/>
    <property type="match status" value="1"/>
</dbReference>
<dbReference type="InterPro" id="IPR057326">
    <property type="entry name" value="KR_dom"/>
</dbReference>
<evidence type="ECO:0000256" key="1">
    <source>
        <dbReference type="ARBA" id="ARBA00006484"/>
    </source>
</evidence>
<dbReference type="PRINTS" id="PR00080">
    <property type="entry name" value="SDRFAMILY"/>
</dbReference>
<comment type="similarity">
    <text evidence="1">Belongs to the short-chain dehydrogenases/reductases (SDR) family.</text>
</comment>
<evidence type="ECO:0000256" key="2">
    <source>
        <dbReference type="ARBA" id="ARBA00023002"/>
    </source>
</evidence>
<evidence type="ECO:0000313" key="4">
    <source>
        <dbReference type="EMBL" id="GAA2996853.1"/>
    </source>
</evidence>
<dbReference type="InterPro" id="IPR020904">
    <property type="entry name" value="Sc_DH/Rdtase_CS"/>
</dbReference>
<accession>A0ABN3XU46</accession>
<dbReference type="SUPFAM" id="SSF51735">
    <property type="entry name" value="NAD(P)-binding Rossmann-fold domains"/>
    <property type="match status" value="1"/>
</dbReference>
<reference evidence="4 5" key="1">
    <citation type="journal article" date="2019" name="Int. J. Syst. Evol. Microbiol.">
        <title>The Global Catalogue of Microorganisms (GCM) 10K type strain sequencing project: providing services to taxonomists for standard genome sequencing and annotation.</title>
        <authorList>
            <consortium name="The Broad Institute Genomics Platform"/>
            <consortium name="The Broad Institute Genome Sequencing Center for Infectious Disease"/>
            <person name="Wu L."/>
            <person name="Ma J."/>
        </authorList>
    </citation>
    <scope>NUCLEOTIDE SEQUENCE [LARGE SCALE GENOMIC DNA]</scope>
    <source>
        <strain evidence="4 5">JCM 3106</strain>
    </source>
</reference>
<evidence type="ECO:0000259" key="3">
    <source>
        <dbReference type="SMART" id="SM00822"/>
    </source>
</evidence>
<dbReference type="RefSeq" id="WP_344890690.1">
    <property type="nucleotide sequence ID" value="NZ_BAAAWD010000006.1"/>
</dbReference>
<dbReference type="Gene3D" id="3.40.50.720">
    <property type="entry name" value="NAD(P)-binding Rossmann-like Domain"/>
    <property type="match status" value="1"/>
</dbReference>
<protein>
    <submittedName>
        <fullName evidence="4">Glucose 1-dehydrogenase</fullName>
    </submittedName>
</protein>
<feature type="domain" description="Ketoreductase" evidence="3">
    <location>
        <begin position="8"/>
        <end position="200"/>
    </location>
</feature>
<proteinExistence type="inferred from homology"/>
<gene>
    <name evidence="4" type="ORF">GCM10017559_16710</name>
</gene>
<keyword evidence="2" id="KW-0560">Oxidoreductase</keyword>
<dbReference type="InterPro" id="IPR036291">
    <property type="entry name" value="NAD(P)-bd_dom_sf"/>
</dbReference>
<keyword evidence="5" id="KW-1185">Reference proteome</keyword>
<comment type="caution">
    <text evidence="4">The sequence shown here is derived from an EMBL/GenBank/DDBJ whole genome shotgun (WGS) entry which is preliminary data.</text>
</comment>
<dbReference type="PROSITE" id="PS00061">
    <property type="entry name" value="ADH_SHORT"/>
    <property type="match status" value="1"/>
</dbReference>